<accession>A0AA42B4C5</accession>
<dbReference type="GO" id="GO:0061630">
    <property type="term" value="F:ubiquitin protein ligase activity"/>
    <property type="evidence" value="ECO:0007669"/>
    <property type="project" value="UniProtKB-EC"/>
</dbReference>
<evidence type="ECO:0000256" key="2">
    <source>
        <dbReference type="ARBA" id="ARBA00001947"/>
    </source>
</evidence>
<comment type="catalytic activity">
    <reaction evidence="1">
        <text>[E2 ubiquitin-conjugating enzyme]-S-ubiquitinyl-L-cysteine + [acceptor protein]-L-lysine = [E2 ubiquitin-conjugating enzyme]-L-cysteine + [acceptor protein]-N(6)-ubiquitinyl-L-lysine.</text>
        <dbReference type="EC" id="2.3.2.31"/>
    </reaction>
</comment>
<keyword evidence="6" id="KW-0677">Repeat</keyword>
<evidence type="ECO:0000256" key="6">
    <source>
        <dbReference type="ARBA" id="ARBA00022737"/>
    </source>
</evidence>
<dbReference type="EMBL" id="JAJJMA010321857">
    <property type="protein sequence ID" value="MCL7049936.1"/>
    <property type="molecule type" value="Genomic_DNA"/>
</dbReference>
<evidence type="ECO:0000256" key="1">
    <source>
        <dbReference type="ARBA" id="ARBA00001798"/>
    </source>
</evidence>
<keyword evidence="5" id="KW-0479">Metal-binding</keyword>
<feature type="transmembrane region" description="Helical" evidence="10">
    <location>
        <begin position="185"/>
        <end position="209"/>
    </location>
</feature>
<dbReference type="InterPro" id="IPR031127">
    <property type="entry name" value="E3_UB_ligase_RBR"/>
</dbReference>
<organism evidence="12 13">
    <name type="scientific">Papaver nudicaule</name>
    <name type="common">Iceland poppy</name>
    <dbReference type="NCBI Taxonomy" id="74823"/>
    <lineage>
        <taxon>Eukaryota</taxon>
        <taxon>Viridiplantae</taxon>
        <taxon>Streptophyta</taxon>
        <taxon>Embryophyta</taxon>
        <taxon>Tracheophyta</taxon>
        <taxon>Spermatophyta</taxon>
        <taxon>Magnoliopsida</taxon>
        <taxon>Ranunculales</taxon>
        <taxon>Papaveraceae</taxon>
        <taxon>Papaveroideae</taxon>
        <taxon>Papaver</taxon>
    </lineage>
</organism>
<keyword evidence="9" id="KW-0862">Zinc</keyword>
<dbReference type="AlphaFoldDB" id="A0AA42B4C5"/>
<protein>
    <recommendedName>
        <fullName evidence="3">RBR-type E3 ubiquitin transferase</fullName>
        <ecNumber evidence="3">2.3.2.31</ecNumber>
    </recommendedName>
</protein>
<evidence type="ECO:0000313" key="12">
    <source>
        <dbReference type="EMBL" id="MCL7049936.1"/>
    </source>
</evidence>
<evidence type="ECO:0000256" key="7">
    <source>
        <dbReference type="ARBA" id="ARBA00022771"/>
    </source>
</evidence>
<keyword evidence="10" id="KW-1133">Transmembrane helix</keyword>
<reference evidence="12" key="1">
    <citation type="submission" date="2022-03" db="EMBL/GenBank/DDBJ databases">
        <title>A functionally conserved STORR gene fusion in Papaver species that diverged 16.8 million years ago.</title>
        <authorList>
            <person name="Catania T."/>
        </authorList>
    </citation>
    <scope>NUCLEOTIDE SEQUENCE</scope>
    <source>
        <strain evidence="12">S-191538</strain>
    </source>
</reference>
<keyword evidence="7" id="KW-0863">Zinc-finger</keyword>
<evidence type="ECO:0000256" key="4">
    <source>
        <dbReference type="ARBA" id="ARBA00022679"/>
    </source>
</evidence>
<evidence type="ECO:0000256" key="9">
    <source>
        <dbReference type="ARBA" id="ARBA00022833"/>
    </source>
</evidence>
<keyword evidence="10" id="KW-0472">Membrane</keyword>
<dbReference type="Pfam" id="PF01485">
    <property type="entry name" value="IBR"/>
    <property type="match status" value="1"/>
</dbReference>
<name>A0AA42B4C5_PAPNU</name>
<dbReference type="GO" id="GO:0016567">
    <property type="term" value="P:protein ubiquitination"/>
    <property type="evidence" value="ECO:0007669"/>
    <property type="project" value="InterPro"/>
</dbReference>
<dbReference type="InterPro" id="IPR044066">
    <property type="entry name" value="TRIAD_supradom"/>
</dbReference>
<evidence type="ECO:0000313" key="13">
    <source>
        <dbReference type="Proteomes" id="UP001177140"/>
    </source>
</evidence>
<keyword evidence="8" id="KW-0833">Ubl conjugation pathway</keyword>
<dbReference type="SUPFAM" id="SSF57850">
    <property type="entry name" value="RING/U-box"/>
    <property type="match status" value="1"/>
</dbReference>
<evidence type="ECO:0000259" key="11">
    <source>
        <dbReference type="PROSITE" id="PS51873"/>
    </source>
</evidence>
<dbReference type="Proteomes" id="UP001177140">
    <property type="component" value="Unassembled WGS sequence"/>
</dbReference>
<dbReference type="PANTHER" id="PTHR11685">
    <property type="entry name" value="RBR FAMILY RING FINGER AND IBR DOMAIN-CONTAINING"/>
    <property type="match status" value="1"/>
</dbReference>
<dbReference type="GO" id="GO:0008270">
    <property type="term" value="F:zinc ion binding"/>
    <property type="evidence" value="ECO:0007669"/>
    <property type="project" value="UniProtKB-KW"/>
</dbReference>
<keyword evidence="10" id="KW-0812">Transmembrane</keyword>
<comment type="caution">
    <text evidence="12">The sequence shown here is derived from an EMBL/GenBank/DDBJ whole genome shotgun (WGS) entry which is preliminary data.</text>
</comment>
<sequence>MITCPNTNCNVKLDASSFQSVLPINVFEKWCRALCESVVVLDSSKGGLAYGRSYCPYQNCSELILNECVNNSHGSKITKSSCPSCKKLFCFQCMVPWKEKHQCIISNGEIVIDIDSINDDLFVKIGKQRRWRRCPSCHYYVERTQGCKNITCRCKTVFCYNCGRSLCICYNRQQQQQQQQEQRRWYEWISILVCSTIGLLCLFLVTYIVRGIGAGCWDLKIFDVYCGKTY</sequence>
<evidence type="ECO:0000256" key="3">
    <source>
        <dbReference type="ARBA" id="ARBA00012251"/>
    </source>
</evidence>
<dbReference type="Gene3D" id="1.20.120.1750">
    <property type="match status" value="1"/>
</dbReference>
<feature type="domain" description="RING-type" evidence="11">
    <location>
        <begin position="1"/>
        <end position="186"/>
    </location>
</feature>
<evidence type="ECO:0000256" key="5">
    <source>
        <dbReference type="ARBA" id="ARBA00022723"/>
    </source>
</evidence>
<proteinExistence type="predicted"/>
<keyword evidence="4" id="KW-0808">Transferase</keyword>
<keyword evidence="13" id="KW-1185">Reference proteome</keyword>
<dbReference type="InterPro" id="IPR002867">
    <property type="entry name" value="IBR_dom"/>
</dbReference>
<gene>
    <name evidence="12" type="ORF">MKW94_025794</name>
</gene>
<dbReference type="PROSITE" id="PS51873">
    <property type="entry name" value="TRIAD"/>
    <property type="match status" value="1"/>
</dbReference>
<comment type="cofactor">
    <cofactor evidence="2">
        <name>Zn(2+)</name>
        <dbReference type="ChEBI" id="CHEBI:29105"/>
    </cofactor>
</comment>
<evidence type="ECO:0000256" key="10">
    <source>
        <dbReference type="SAM" id="Phobius"/>
    </source>
</evidence>
<dbReference type="CDD" id="cd22584">
    <property type="entry name" value="Rcat_RBR_unk"/>
    <property type="match status" value="1"/>
</dbReference>
<evidence type="ECO:0000256" key="8">
    <source>
        <dbReference type="ARBA" id="ARBA00022786"/>
    </source>
</evidence>
<dbReference type="EC" id="2.3.2.31" evidence="3"/>